<dbReference type="AlphaFoldDB" id="A0A8X6L9X3"/>
<dbReference type="Proteomes" id="UP000887116">
    <property type="component" value="Unassembled WGS sequence"/>
</dbReference>
<reference evidence="2" key="1">
    <citation type="submission" date="2020-07" db="EMBL/GenBank/DDBJ databases">
        <title>Multicomponent nature underlies the extraordinary mechanical properties of spider dragline silk.</title>
        <authorList>
            <person name="Kono N."/>
            <person name="Nakamura H."/>
            <person name="Mori M."/>
            <person name="Yoshida Y."/>
            <person name="Ohtoshi R."/>
            <person name="Malay A.D."/>
            <person name="Moran D.A.P."/>
            <person name="Tomita M."/>
            <person name="Numata K."/>
            <person name="Arakawa K."/>
        </authorList>
    </citation>
    <scope>NUCLEOTIDE SEQUENCE</scope>
</reference>
<evidence type="ECO:0000313" key="3">
    <source>
        <dbReference type="Proteomes" id="UP000887116"/>
    </source>
</evidence>
<feature type="chain" id="PRO_5036490539" description="Secreted protein" evidence="1">
    <location>
        <begin position="19"/>
        <end position="98"/>
    </location>
</feature>
<dbReference type="EMBL" id="BMAO01005123">
    <property type="protein sequence ID" value="GFQ99213.1"/>
    <property type="molecule type" value="Genomic_DNA"/>
</dbReference>
<keyword evidence="1" id="KW-0732">Signal</keyword>
<organism evidence="2 3">
    <name type="scientific">Trichonephila clavata</name>
    <name type="common">Joro spider</name>
    <name type="synonym">Nephila clavata</name>
    <dbReference type="NCBI Taxonomy" id="2740835"/>
    <lineage>
        <taxon>Eukaryota</taxon>
        <taxon>Metazoa</taxon>
        <taxon>Ecdysozoa</taxon>
        <taxon>Arthropoda</taxon>
        <taxon>Chelicerata</taxon>
        <taxon>Arachnida</taxon>
        <taxon>Araneae</taxon>
        <taxon>Araneomorphae</taxon>
        <taxon>Entelegynae</taxon>
        <taxon>Araneoidea</taxon>
        <taxon>Nephilidae</taxon>
        <taxon>Trichonephila</taxon>
    </lineage>
</organism>
<comment type="caution">
    <text evidence="2">The sequence shown here is derived from an EMBL/GenBank/DDBJ whole genome shotgun (WGS) entry which is preliminary data.</text>
</comment>
<keyword evidence="3" id="KW-1185">Reference proteome</keyword>
<protein>
    <recommendedName>
        <fullName evidence="4">Secreted protein</fullName>
    </recommendedName>
</protein>
<accession>A0A8X6L9X3</accession>
<evidence type="ECO:0000313" key="2">
    <source>
        <dbReference type="EMBL" id="GFQ99213.1"/>
    </source>
</evidence>
<gene>
    <name evidence="2" type="ORF">TNCT_534561</name>
</gene>
<evidence type="ECO:0000256" key="1">
    <source>
        <dbReference type="SAM" id="SignalP"/>
    </source>
</evidence>
<evidence type="ECO:0008006" key="4">
    <source>
        <dbReference type="Google" id="ProtNLM"/>
    </source>
</evidence>
<feature type="signal peptide" evidence="1">
    <location>
        <begin position="1"/>
        <end position="18"/>
    </location>
</feature>
<sequence>MYCCHLLLFMLLTVTATGDLFSKRLLRYIFLSQLAVPQKKLVIVPIVIPIPMGWVKNLFRQRPMKYLSHSGGAEIVIHANGCRVPSCGKYLHSFYDET</sequence>
<proteinExistence type="predicted"/>
<name>A0A8X6L9X3_TRICU</name>